<evidence type="ECO:0000313" key="2">
    <source>
        <dbReference type="EMBL" id="SDB07868.1"/>
    </source>
</evidence>
<proteinExistence type="predicted"/>
<dbReference type="AlphaFoldDB" id="A0A1G6AHI2"/>
<keyword evidence="3" id="KW-1185">Reference proteome</keyword>
<feature type="signal peptide" evidence="1">
    <location>
        <begin position="1"/>
        <end position="26"/>
    </location>
</feature>
<organism evidence="2 3">
    <name type="scientific">Desulfonatronum thiosulfatophilum</name>
    <dbReference type="NCBI Taxonomy" id="617002"/>
    <lineage>
        <taxon>Bacteria</taxon>
        <taxon>Pseudomonadati</taxon>
        <taxon>Thermodesulfobacteriota</taxon>
        <taxon>Desulfovibrionia</taxon>
        <taxon>Desulfovibrionales</taxon>
        <taxon>Desulfonatronaceae</taxon>
        <taxon>Desulfonatronum</taxon>
    </lineage>
</organism>
<protein>
    <recommendedName>
        <fullName evidence="4">DUF4382 domain-containing protein</fullName>
    </recommendedName>
</protein>
<sequence length="251" mass="27451">MNLCKRILFGTLLGCVAMFSAMTALAQSGTLEFFANGEELATEGFIEPKLTKDGWTLTFSHIFVTLSDITAYQTDPPYNAYEGGEISATTTVSLKGVHTLDLVMGADENSLVRIGEVQAPAGHYNAVSWRMTNAESGMLAGYSMVLTGKAEKDGQSVNFQLYSNEERTYRCGEYVGDERKGFLEEGGTADLELTFHLDHIFGRADKPADDEMNVEALGFAPFADGSKKYAIQLRRLHIGHAGEGHCAVEWH</sequence>
<name>A0A1G6AHI2_9BACT</name>
<accession>A0A1G6AHI2</accession>
<feature type="chain" id="PRO_5011534329" description="DUF4382 domain-containing protein" evidence="1">
    <location>
        <begin position="27"/>
        <end position="251"/>
    </location>
</feature>
<evidence type="ECO:0000256" key="1">
    <source>
        <dbReference type="SAM" id="SignalP"/>
    </source>
</evidence>
<dbReference type="EMBL" id="FMXO01000002">
    <property type="protein sequence ID" value="SDB07868.1"/>
    <property type="molecule type" value="Genomic_DNA"/>
</dbReference>
<keyword evidence="1" id="KW-0732">Signal</keyword>
<evidence type="ECO:0000313" key="3">
    <source>
        <dbReference type="Proteomes" id="UP000198771"/>
    </source>
</evidence>
<evidence type="ECO:0008006" key="4">
    <source>
        <dbReference type="Google" id="ProtNLM"/>
    </source>
</evidence>
<reference evidence="2 3" key="1">
    <citation type="submission" date="2016-10" db="EMBL/GenBank/DDBJ databases">
        <authorList>
            <person name="de Groot N.N."/>
        </authorList>
    </citation>
    <scope>NUCLEOTIDE SEQUENCE [LARGE SCALE GENOMIC DNA]</scope>
    <source>
        <strain evidence="2 3">ASO4-2</strain>
    </source>
</reference>
<gene>
    <name evidence="2" type="ORF">SAMN05660653_00342</name>
</gene>
<dbReference type="STRING" id="617002.SAMN05660653_00342"/>
<dbReference type="Proteomes" id="UP000198771">
    <property type="component" value="Unassembled WGS sequence"/>
</dbReference>
<dbReference type="RefSeq" id="WP_208596540.1">
    <property type="nucleotide sequence ID" value="NZ_FMXO01000002.1"/>
</dbReference>